<evidence type="ECO:0000256" key="3">
    <source>
        <dbReference type="ARBA" id="ARBA00023015"/>
    </source>
</evidence>
<keyword evidence="9" id="KW-1185">Reference proteome</keyword>
<dbReference type="SUPFAM" id="SSF46894">
    <property type="entry name" value="C-terminal effector domain of the bipartite response regulators"/>
    <property type="match status" value="1"/>
</dbReference>
<keyword evidence="3" id="KW-0805">Transcription regulation</keyword>
<gene>
    <name evidence="8" type="ORF">G5C65_00950</name>
</gene>
<evidence type="ECO:0000259" key="7">
    <source>
        <dbReference type="PROSITE" id="PS51755"/>
    </source>
</evidence>
<dbReference type="InterPro" id="IPR011990">
    <property type="entry name" value="TPR-like_helical_dom_sf"/>
</dbReference>
<dbReference type="GO" id="GO:0000160">
    <property type="term" value="P:phosphorelay signal transduction system"/>
    <property type="evidence" value="ECO:0007669"/>
    <property type="project" value="UniProtKB-KW"/>
</dbReference>
<dbReference type="InterPro" id="IPR051677">
    <property type="entry name" value="AfsR-DnrI-RedD_regulator"/>
</dbReference>
<keyword evidence="2" id="KW-0902">Two-component regulatory system</keyword>
<keyword evidence="5" id="KW-0804">Transcription</keyword>
<dbReference type="SUPFAM" id="SSF48452">
    <property type="entry name" value="TPR-like"/>
    <property type="match status" value="1"/>
</dbReference>
<feature type="domain" description="OmpR/PhoB-type" evidence="7">
    <location>
        <begin position="1"/>
        <end position="100"/>
    </location>
</feature>
<dbReference type="EMBL" id="JAAKZZ010000004">
    <property type="protein sequence ID" value="NGO66952.1"/>
    <property type="molecule type" value="Genomic_DNA"/>
</dbReference>
<dbReference type="Pfam" id="PF00486">
    <property type="entry name" value="Trans_reg_C"/>
    <property type="match status" value="1"/>
</dbReference>
<dbReference type="Pfam" id="PF03704">
    <property type="entry name" value="BTAD"/>
    <property type="match status" value="1"/>
</dbReference>
<dbReference type="PROSITE" id="PS51755">
    <property type="entry name" value="OMPR_PHOB"/>
    <property type="match status" value="1"/>
</dbReference>
<dbReference type="AlphaFoldDB" id="A0A6G4WQ45"/>
<dbReference type="GO" id="GO:0006355">
    <property type="term" value="P:regulation of DNA-templated transcription"/>
    <property type="evidence" value="ECO:0007669"/>
    <property type="project" value="InterPro"/>
</dbReference>
<dbReference type="SMART" id="SM00862">
    <property type="entry name" value="Trans_reg_C"/>
    <property type="match status" value="1"/>
</dbReference>
<evidence type="ECO:0000256" key="6">
    <source>
        <dbReference type="PROSITE-ProRule" id="PRU01091"/>
    </source>
</evidence>
<organism evidence="8 9">
    <name type="scientific">Streptomyces boncukensis</name>
    <dbReference type="NCBI Taxonomy" id="2711219"/>
    <lineage>
        <taxon>Bacteria</taxon>
        <taxon>Bacillati</taxon>
        <taxon>Actinomycetota</taxon>
        <taxon>Actinomycetes</taxon>
        <taxon>Kitasatosporales</taxon>
        <taxon>Streptomycetaceae</taxon>
        <taxon>Streptomyces</taxon>
    </lineage>
</organism>
<keyword evidence="4 6" id="KW-0238">DNA-binding</keyword>
<dbReference type="Gene3D" id="1.25.40.10">
    <property type="entry name" value="Tetratricopeptide repeat domain"/>
    <property type="match status" value="1"/>
</dbReference>
<accession>A0A6G4WQ45</accession>
<evidence type="ECO:0000313" key="8">
    <source>
        <dbReference type="EMBL" id="NGO66952.1"/>
    </source>
</evidence>
<dbReference type="RefSeq" id="WP_165296616.1">
    <property type="nucleotide sequence ID" value="NZ_JAAKZZ010000004.1"/>
</dbReference>
<sequence length="264" mass="29299">MKFRLLGPVAVYQEPDRLITPTPRKLRELLALLLLNANRVVVADDLVEQMWNSAPPRTAKTALQVYICRLRRHLSVHEGSAERDASTRLVTAPSGYILAVQEHELDLARFEALCSAARRAECAGDIERASLLFGRALGLWRGPALADITGPAELNAEAGRLNEARLAAQEQHIAMDLLLGRYGTTIPRLTELIKRQPLREGLHEQLMIAQYHCGRTAEALETYRAVRSALVEELGLEPGARLKSLQQAILNRDPALETRLTPAL</sequence>
<feature type="DNA-binding region" description="OmpR/PhoB-type" evidence="6">
    <location>
        <begin position="1"/>
        <end position="100"/>
    </location>
</feature>
<dbReference type="InterPro" id="IPR001867">
    <property type="entry name" value="OmpR/PhoB-type_DNA-bd"/>
</dbReference>
<proteinExistence type="inferred from homology"/>
<reference evidence="8 9" key="1">
    <citation type="submission" date="2020-02" db="EMBL/GenBank/DDBJ databases">
        <title>Whole-genome analyses of novel actinobacteria.</title>
        <authorList>
            <person name="Sahin N."/>
            <person name="Tatar D."/>
        </authorList>
    </citation>
    <scope>NUCLEOTIDE SEQUENCE [LARGE SCALE GENOMIC DNA]</scope>
    <source>
        <strain evidence="8 9">SB3404</strain>
    </source>
</reference>
<evidence type="ECO:0000256" key="4">
    <source>
        <dbReference type="ARBA" id="ARBA00023125"/>
    </source>
</evidence>
<dbReference type="InterPro" id="IPR016032">
    <property type="entry name" value="Sig_transdc_resp-reg_C-effctor"/>
</dbReference>
<dbReference type="GO" id="GO:0003677">
    <property type="term" value="F:DNA binding"/>
    <property type="evidence" value="ECO:0007669"/>
    <property type="project" value="UniProtKB-UniRule"/>
</dbReference>
<dbReference type="PANTHER" id="PTHR35807">
    <property type="entry name" value="TRANSCRIPTIONAL REGULATOR REDD-RELATED"/>
    <property type="match status" value="1"/>
</dbReference>
<evidence type="ECO:0000313" key="9">
    <source>
        <dbReference type="Proteomes" id="UP000477722"/>
    </source>
</evidence>
<evidence type="ECO:0000256" key="1">
    <source>
        <dbReference type="ARBA" id="ARBA00005820"/>
    </source>
</evidence>
<evidence type="ECO:0000256" key="2">
    <source>
        <dbReference type="ARBA" id="ARBA00023012"/>
    </source>
</evidence>
<comment type="caution">
    <text evidence="8">The sequence shown here is derived from an EMBL/GenBank/DDBJ whole genome shotgun (WGS) entry which is preliminary data.</text>
</comment>
<dbReference type="CDD" id="cd15831">
    <property type="entry name" value="BTAD"/>
    <property type="match status" value="1"/>
</dbReference>
<protein>
    <submittedName>
        <fullName evidence="8">AfsR/SARP family transcriptional regulator</fullName>
    </submittedName>
</protein>
<dbReference type="SMART" id="SM01043">
    <property type="entry name" value="BTAD"/>
    <property type="match status" value="1"/>
</dbReference>
<comment type="similarity">
    <text evidence="1">Belongs to the AfsR/DnrI/RedD regulatory family.</text>
</comment>
<dbReference type="InterPro" id="IPR005158">
    <property type="entry name" value="BTAD"/>
</dbReference>
<dbReference type="PANTHER" id="PTHR35807:SF1">
    <property type="entry name" value="TRANSCRIPTIONAL REGULATOR REDD"/>
    <property type="match status" value="1"/>
</dbReference>
<name>A0A6G4WQ45_9ACTN</name>
<dbReference type="Gene3D" id="1.10.10.10">
    <property type="entry name" value="Winged helix-like DNA-binding domain superfamily/Winged helix DNA-binding domain"/>
    <property type="match status" value="1"/>
</dbReference>
<evidence type="ECO:0000256" key="5">
    <source>
        <dbReference type="ARBA" id="ARBA00023163"/>
    </source>
</evidence>
<dbReference type="InterPro" id="IPR036388">
    <property type="entry name" value="WH-like_DNA-bd_sf"/>
</dbReference>
<dbReference type="Proteomes" id="UP000477722">
    <property type="component" value="Unassembled WGS sequence"/>
</dbReference>